<dbReference type="PROSITE" id="PS01124">
    <property type="entry name" value="HTH_ARAC_FAMILY_2"/>
    <property type="match status" value="1"/>
</dbReference>
<dbReference type="SUPFAM" id="SSF46689">
    <property type="entry name" value="Homeodomain-like"/>
    <property type="match status" value="1"/>
</dbReference>
<dbReference type="Proteomes" id="UP000240912">
    <property type="component" value="Unassembled WGS sequence"/>
</dbReference>
<dbReference type="OrthoDB" id="952277at2"/>
<dbReference type="RefSeq" id="WP_107213528.1">
    <property type="nucleotide sequence ID" value="NZ_KZ686268.1"/>
</dbReference>
<dbReference type="InterPro" id="IPR036163">
    <property type="entry name" value="HMA_dom_sf"/>
</dbReference>
<dbReference type="PANTHER" id="PTHR46796">
    <property type="entry name" value="HTH-TYPE TRANSCRIPTIONAL ACTIVATOR RHAS-RELATED"/>
    <property type="match status" value="1"/>
</dbReference>
<reference evidence="5 6" key="1">
    <citation type="submission" date="2018-03" db="EMBL/GenBank/DDBJ databases">
        <authorList>
            <person name="Keele B.F."/>
        </authorList>
    </citation>
    <scope>NUCLEOTIDE SEQUENCE [LARGE SCALE GENOMIC DNA]</scope>
    <source>
        <strain evidence="5 6">YL28-9</strain>
    </source>
</reference>
<sequence>MTLFIKNMVCDRCKLVISHELSKLGHIVLRADLGEVKLAADPSAVELAEIASLLATFGFELATDRKQRLVTQVKAQLMALLYTDAGGPALNLSAYLPAQLPFDYSYLSSVFSETEGYPIEKFFIAQKIERVKELISYGEETLSQIAFRMGYSSLAHLSSQFKKVSGLTPSAWKRQAELKRRPLDQLPRIDFLP</sequence>
<keyword evidence="1" id="KW-0805">Transcription regulation</keyword>
<protein>
    <submittedName>
        <fullName evidence="5">AraC family transcriptional regulator</fullName>
    </submittedName>
</protein>
<dbReference type="Gene3D" id="1.10.10.60">
    <property type="entry name" value="Homeodomain-like"/>
    <property type="match status" value="1"/>
</dbReference>
<dbReference type="InterPro" id="IPR009057">
    <property type="entry name" value="Homeodomain-like_sf"/>
</dbReference>
<evidence type="ECO:0000313" key="5">
    <source>
        <dbReference type="EMBL" id="PST85106.1"/>
    </source>
</evidence>
<dbReference type="GO" id="GO:0003700">
    <property type="term" value="F:DNA-binding transcription factor activity"/>
    <property type="evidence" value="ECO:0007669"/>
    <property type="project" value="InterPro"/>
</dbReference>
<dbReference type="PROSITE" id="PS00041">
    <property type="entry name" value="HTH_ARAC_FAMILY_1"/>
    <property type="match status" value="1"/>
</dbReference>
<gene>
    <name evidence="5" type="ORF">C7T94_03055</name>
</gene>
<evidence type="ECO:0000259" key="4">
    <source>
        <dbReference type="PROSITE" id="PS01124"/>
    </source>
</evidence>
<organism evidence="5 6">
    <name type="scientific">Pedobacter yulinensis</name>
    <dbReference type="NCBI Taxonomy" id="2126353"/>
    <lineage>
        <taxon>Bacteria</taxon>
        <taxon>Pseudomonadati</taxon>
        <taxon>Bacteroidota</taxon>
        <taxon>Sphingobacteriia</taxon>
        <taxon>Sphingobacteriales</taxon>
        <taxon>Sphingobacteriaceae</taxon>
        <taxon>Pedobacter</taxon>
    </lineage>
</organism>
<keyword evidence="2" id="KW-0238">DNA-binding</keyword>
<dbReference type="AlphaFoldDB" id="A0A2T3HRR2"/>
<keyword evidence="6" id="KW-1185">Reference proteome</keyword>
<evidence type="ECO:0000313" key="6">
    <source>
        <dbReference type="Proteomes" id="UP000240912"/>
    </source>
</evidence>
<dbReference type="GO" id="GO:0046872">
    <property type="term" value="F:metal ion binding"/>
    <property type="evidence" value="ECO:0007669"/>
    <property type="project" value="InterPro"/>
</dbReference>
<evidence type="ECO:0000256" key="3">
    <source>
        <dbReference type="ARBA" id="ARBA00023163"/>
    </source>
</evidence>
<evidence type="ECO:0000256" key="1">
    <source>
        <dbReference type="ARBA" id="ARBA00023015"/>
    </source>
</evidence>
<proteinExistence type="predicted"/>
<dbReference type="GO" id="GO:0043565">
    <property type="term" value="F:sequence-specific DNA binding"/>
    <property type="evidence" value="ECO:0007669"/>
    <property type="project" value="InterPro"/>
</dbReference>
<dbReference type="SUPFAM" id="SSF55008">
    <property type="entry name" value="HMA, heavy metal-associated domain"/>
    <property type="match status" value="1"/>
</dbReference>
<feature type="domain" description="HTH araC/xylS-type" evidence="4">
    <location>
        <begin position="105"/>
        <end position="175"/>
    </location>
</feature>
<dbReference type="InterPro" id="IPR050204">
    <property type="entry name" value="AraC_XylS_family_regulators"/>
</dbReference>
<dbReference type="Pfam" id="PF12833">
    <property type="entry name" value="HTH_18"/>
    <property type="match status" value="1"/>
</dbReference>
<evidence type="ECO:0000256" key="2">
    <source>
        <dbReference type="ARBA" id="ARBA00023125"/>
    </source>
</evidence>
<dbReference type="SMART" id="SM00342">
    <property type="entry name" value="HTH_ARAC"/>
    <property type="match status" value="1"/>
</dbReference>
<dbReference type="InterPro" id="IPR018062">
    <property type="entry name" value="HTH_AraC-typ_CS"/>
</dbReference>
<name>A0A2T3HRR2_9SPHI</name>
<dbReference type="InterPro" id="IPR018060">
    <property type="entry name" value="HTH_AraC"/>
</dbReference>
<dbReference type="EMBL" id="PYLS01000001">
    <property type="protein sequence ID" value="PST85106.1"/>
    <property type="molecule type" value="Genomic_DNA"/>
</dbReference>
<comment type="caution">
    <text evidence="5">The sequence shown here is derived from an EMBL/GenBank/DDBJ whole genome shotgun (WGS) entry which is preliminary data.</text>
</comment>
<keyword evidence="3" id="KW-0804">Transcription</keyword>
<accession>A0A2T3HRR2</accession>